<feature type="domain" description="Phospholipid/glycerol acyltransferase" evidence="6">
    <location>
        <begin position="133"/>
        <end position="245"/>
    </location>
</feature>
<dbReference type="Proteomes" id="UP001551695">
    <property type="component" value="Unassembled WGS sequence"/>
</dbReference>
<dbReference type="PANTHER" id="PTHR10434:SF64">
    <property type="entry name" value="1-ACYL-SN-GLYCEROL-3-PHOSPHATE ACYLTRANSFERASE-RELATED"/>
    <property type="match status" value="1"/>
</dbReference>
<dbReference type="RefSeq" id="WP_357787012.1">
    <property type="nucleotide sequence ID" value="NZ_JBFAKC010000012.1"/>
</dbReference>
<dbReference type="Pfam" id="PF01553">
    <property type="entry name" value="Acyltransferase"/>
    <property type="match status" value="1"/>
</dbReference>
<evidence type="ECO:0000313" key="7">
    <source>
        <dbReference type="EMBL" id="MEV0710902.1"/>
    </source>
</evidence>
<organism evidence="7 8">
    <name type="scientific">Nocardia aurea</name>
    <dbReference type="NCBI Taxonomy" id="2144174"/>
    <lineage>
        <taxon>Bacteria</taxon>
        <taxon>Bacillati</taxon>
        <taxon>Actinomycetota</taxon>
        <taxon>Actinomycetes</taxon>
        <taxon>Mycobacteriales</taxon>
        <taxon>Nocardiaceae</taxon>
        <taxon>Nocardia</taxon>
    </lineage>
</organism>
<keyword evidence="8" id="KW-1185">Reference proteome</keyword>
<sequence>MVSDAPLATVTHSWMPSSPCGPGCLESIDTVGGARVAARLLGVAGLLVSFPLLNIATPQRRREQLQRRYAHALLGCLGMRLRVVDNRVAARSVTEESVRTDLVARIGTALRRDDRGVEIRPARTGYAPPATGVLVVTGHIGWTDVVALAAVQPLGFVARADMVDWPLLGNLAKLMRVVPIERERLRTLPDVVAALSARLAAGDRMAVFPEGTTWCGRAYGGMRPALFQSAVDTGTYVQPVRLRYLDTHGAQCAVPAFVGEDTFVGSAARVLRSRGMVAEIVLEPLEHPGLDRRDLARRCEIAVRGDERSRHGVAGTEWIEATTTRVQDPAPITDAAESRNTAAGIRPRAGVRRRAAALFRGRGRDASARRHITVTGVDIDSR</sequence>
<evidence type="ECO:0000259" key="6">
    <source>
        <dbReference type="SMART" id="SM00563"/>
    </source>
</evidence>
<evidence type="ECO:0000256" key="4">
    <source>
        <dbReference type="ARBA" id="ARBA00023098"/>
    </source>
</evidence>
<keyword evidence="4" id="KW-0443">Lipid metabolism</keyword>
<keyword evidence="2" id="KW-0444">Lipid biosynthesis</keyword>
<name>A0ABV3FZP1_9NOCA</name>
<dbReference type="PANTHER" id="PTHR10434">
    <property type="entry name" value="1-ACYL-SN-GLYCEROL-3-PHOSPHATE ACYLTRANSFERASE"/>
    <property type="match status" value="1"/>
</dbReference>
<dbReference type="SMART" id="SM00563">
    <property type="entry name" value="PlsC"/>
    <property type="match status" value="1"/>
</dbReference>
<accession>A0ABV3FZP1</accession>
<evidence type="ECO:0000313" key="8">
    <source>
        <dbReference type="Proteomes" id="UP001551695"/>
    </source>
</evidence>
<reference evidence="7 8" key="1">
    <citation type="submission" date="2024-06" db="EMBL/GenBank/DDBJ databases">
        <title>The Natural Products Discovery Center: Release of the First 8490 Sequenced Strains for Exploring Actinobacteria Biosynthetic Diversity.</title>
        <authorList>
            <person name="Kalkreuter E."/>
            <person name="Kautsar S.A."/>
            <person name="Yang D."/>
            <person name="Bader C.D."/>
            <person name="Teijaro C.N."/>
            <person name="Fluegel L."/>
            <person name="Davis C.M."/>
            <person name="Simpson J.R."/>
            <person name="Lauterbach L."/>
            <person name="Steele A.D."/>
            <person name="Gui C."/>
            <person name="Meng S."/>
            <person name="Li G."/>
            <person name="Viehrig K."/>
            <person name="Ye F."/>
            <person name="Su P."/>
            <person name="Kiefer A.F."/>
            <person name="Nichols A."/>
            <person name="Cepeda A.J."/>
            <person name="Yan W."/>
            <person name="Fan B."/>
            <person name="Jiang Y."/>
            <person name="Adhikari A."/>
            <person name="Zheng C.-J."/>
            <person name="Schuster L."/>
            <person name="Cowan T.M."/>
            <person name="Smanski M.J."/>
            <person name="Chevrette M.G."/>
            <person name="De Carvalho L.P.S."/>
            <person name="Shen B."/>
        </authorList>
    </citation>
    <scope>NUCLEOTIDE SEQUENCE [LARGE SCALE GENOMIC DNA]</scope>
    <source>
        <strain evidence="7 8">NPDC050403</strain>
    </source>
</reference>
<dbReference type="SUPFAM" id="SSF69593">
    <property type="entry name" value="Glycerol-3-phosphate (1)-acyltransferase"/>
    <property type="match status" value="1"/>
</dbReference>
<comment type="pathway">
    <text evidence="1">Lipid metabolism.</text>
</comment>
<dbReference type="InterPro" id="IPR002123">
    <property type="entry name" value="Plipid/glycerol_acylTrfase"/>
</dbReference>
<dbReference type="GO" id="GO:0016746">
    <property type="term" value="F:acyltransferase activity"/>
    <property type="evidence" value="ECO:0007669"/>
    <property type="project" value="UniProtKB-KW"/>
</dbReference>
<comment type="caution">
    <text evidence="7">The sequence shown here is derived from an EMBL/GenBank/DDBJ whole genome shotgun (WGS) entry which is preliminary data.</text>
</comment>
<protein>
    <submittedName>
        <fullName evidence="7">Lysophospholipid acyltransferase family protein</fullName>
    </submittedName>
</protein>
<evidence type="ECO:0000256" key="5">
    <source>
        <dbReference type="ARBA" id="ARBA00023315"/>
    </source>
</evidence>
<keyword evidence="3" id="KW-0808">Transferase</keyword>
<dbReference type="EMBL" id="JBFAKC010000012">
    <property type="protein sequence ID" value="MEV0710902.1"/>
    <property type="molecule type" value="Genomic_DNA"/>
</dbReference>
<dbReference type="CDD" id="cd07989">
    <property type="entry name" value="LPLAT_AGPAT-like"/>
    <property type="match status" value="1"/>
</dbReference>
<evidence type="ECO:0000256" key="2">
    <source>
        <dbReference type="ARBA" id="ARBA00022516"/>
    </source>
</evidence>
<evidence type="ECO:0000256" key="1">
    <source>
        <dbReference type="ARBA" id="ARBA00005189"/>
    </source>
</evidence>
<gene>
    <name evidence="7" type="ORF">AB0I48_25375</name>
</gene>
<proteinExistence type="predicted"/>
<evidence type="ECO:0000256" key="3">
    <source>
        <dbReference type="ARBA" id="ARBA00022679"/>
    </source>
</evidence>
<keyword evidence="5 7" id="KW-0012">Acyltransferase</keyword>